<evidence type="ECO:0000313" key="1">
    <source>
        <dbReference type="EMBL" id="SVD35620.1"/>
    </source>
</evidence>
<sequence length="206" mass="22558">MDATGDTLKFLTQFIRHPQQAGAVMASGHKLCSLLARTAGVQNANIIVEFGTGTGAVTEEILKAKSETARLIGIEINRQFATETQERCPGAEIINDSVVRVGNVLTDRGLHVSDCIVSGLPWVNFSEVTQDEILDATVNALRPGGRLVTFAYLHGFLLPSARRFRSKLKERFSDVGMTRVVWANFPPAFVFWADKKRTAPNNTNGI</sequence>
<evidence type="ECO:0008006" key="2">
    <source>
        <dbReference type="Google" id="ProtNLM"/>
    </source>
</evidence>
<dbReference type="EMBL" id="UINC01145470">
    <property type="protein sequence ID" value="SVD35620.1"/>
    <property type="molecule type" value="Genomic_DNA"/>
</dbReference>
<name>A0A382UN37_9ZZZZ</name>
<dbReference type="AlphaFoldDB" id="A0A382UN37"/>
<proteinExistence type="predicted"/>
<dbReference type="InterPro" id="IPR029063">
    <property type="entry name" value="SAM-dependent_MTases_sf"/>
</dbReference>
<dbReference type="CDD" id="cd02440">
    <property type="entry name" value="AdoMet_MTases"/>
    <property type="match status" value="1"/>
</dbReference>
<organism evidence="1">
    <name type="scientific">marine metagenome</name>
    <dbReference type="NCBI Taxonomy" id="408172"/>
    <lineage>
        <taxon>unclassified sequences</taxon>
        <taxon>metagenomes</taxon>
        <taxon>ecological metagenomes</taxon>
    </lineage>
</organism>
<accession>A0A382UN37</accession>
<dbReference type="SUPFAM" id="SSF53335">
    <property type="entry name" value="S-adenosyl-L-methionine-dependent methyltransferases"/>
    <property type="match status" value="1"/>
</dbReference>
<dbReference type="Gene3D" id="3.40.50.150">
    <property type="entry name" value="Vaccinia Virus protein VP39"/>
    <property type="match status" value="1"/>
</dbReference>
<reference evidence="1" key="1">
    <citation type="submission" date="2018-05" db="EMBL/GenBank/DDBJ databases">
        <authorList>
            <person name="Lanie J.A."/>
            <person name="Ng W.-L."/>
            <person name="Kazmierczak K.M."/>
            <person name="Andrzejewski T.M."/>
            <person name="Davidsen T.M."/>
            <person name="Wayne K.J."/>
            <person name="Tettelin H."/>
            <person name="Glass J.I."/>
            <person name="Rusch D."/>
            <person name="Podicherti R."/>
            <person name="Tsui H.-C.T."/>
            <person name="Winkler M.E."/>
        </authorList>
    </citation>
    <scope>NUCLEOTIDE SEQUENCE</scope>
</reference>
<gene>
    <name evidence="1" type="ORF">METZ01_LOCUS388474</name>
</gene>
<protein>
    <recommendedName>
        <fullName evidence="2">Methyltransferase domain-containing protein</fullName>
    </recommendedName>
</protein>